<dbReference type="PANTHER" id="PTHR30146:SF153">
    <property type="entry name" value="LACTOSE OPERON REPRESSOR"/>
    <property type="match status" value="1"/>
</dbReference>
<sequence>MKVTINDVAKHAGVSMKTVSRVINKEPSVRKKTYDIVMQAVKELNYQPNTAARNLAGTSSFAIGLVYDNPNAYYIIDMQNGVLSRCKEEGYELVIHPCSASDPDMQQEIATMIQRSRLAGLVLTPPLSEQKHIIKMLDDLGIAYVRLLSGQNSDSSSETESKETIKHNNCIYVDDYAAAYEITEHLINLGHKTIAFACGDAEHKSTTERLSGYKQALLDNKLSCDESLIYEGTYSFESGVEGAKALLKNNNESGITAILGGNDEIAAGALFASRLMNIAIPEQLSISGFEDSPFSRQTWPKLTTAHQANSVISEHAARLLFSKTRGSRTHDKDIITTFTPSVVIRESTGPAPK</sequence>
<proteinExistence type="predicted"/>
<dbReference type="SUPFAM" id="SSF47413">
    <property type="entry name" value="lambda repressor-like DNA-binding domains"/>
    <property type="match status" value="1"/>
</dbReference>
<dbReference type="GO" id="GO:0000976">
    <property type="term" value="F:transcription cis-regulatory region binding"/>
    <property type="evidence" value="ECO:0007669"/>
    <property type="project" value="TreeGrafter"/>
</dbReference>
<organism evidence="5 6">
    <name type="scientific">Pseudoalteromonas luteoviolacea DSM 6061</name>
    <dbReference type="NCBI Taxonomy" id="1365250"/>
    <lineage>
        <taxon>Bacteria</taxon>
        <taxon>Pseudomonadati</taxon>
        <taxon>Pseudomonadota</taxon>
        <taxon>Gammaproteobacteria</taxon>
        <taxon>Alteromonadales</taxon>
        <taxon>Pseudoalteromonadaceae</taxon>
        <taxon>Pseudoalteromonas</taxon>
    </lineage>
</organism>
<dbReference type="STRING" id="43657.S4054249_08705"/>
<keyword evidence="1" id="KW-0805">Transcription regulation</keyword>
<keyword evidence="3" id="KW-0804">Transcription</keyword>
<dbReference type="Gene3D" id="3.40.50.2300">
    <property type="match status" value="2"/>
</dbReference>
<dbReference type="AlphaFoldDB" id="A0A166V4H7"/>
<evidence type="ECO:0000256" key="3">
    <source>
        <dbReference type="ARBA" id="ARBA00023163"/>
    </source>
</evidence>
<dbReference type="Gene3D" id="1.10.260.40">
    <property type="entry name" value="lambda repressor-like DNA-binding domains"/>
    <property type="match status" value="1"/>
</dbReference>
<dbReference type="Pfam" id="PF00356">
    <property type="entry name" value="LacI"/>
    <property type="match status" value="1"/>
</dbReference>
<comment type="caution">
    <text evidence="5">The sequence shown here is derived from an EMBL/GenBank/DDBJ whole genome shotgun (WGS) entry which is preliminary data.</text>
</comment>
<name>A0A166V4H7_9GAMM</name>
<dbReference type="Pfam" id="PF13377">
    <property type="entry name" value="Peripla_BP_3"/>
    <property type="match status" value="1"/>
</dbReference>
<evidence type="ECO:0000256" key="2">
    <source>
        <dbReference type="ARBA" id="ARBA00023125"/>
    </source>
</evidence>
<dbReference type="Proteomes" id="UP000076643">
    <property type="component" value="Unassembled WGS sequence"/>
</dbReference>
<evidence type="ECO:0000313" key="5">
    <source>
        <dbReference type="EMBL" id="KZN31704.1"/>
    </source>
</evidence>
<dbReference type="InterPro" id="IPR010982">
    <property type="entry name" value="Lambda_DNA-bd_dom_sf"/>
</dbReference>
<evidence type="ECO:0000256" key="1">
    <source>
        <dbReference type="ARBA" id="ARBA00023015"/>
    </source>
</evidence>
<dbReference type="GO" id="GO:0003700">
    <property type="term" value="F:DNA-binding transcription factor activity"/>
    <property type="evidence" value="ECO:0007669"/>
    <property type="project" value="TreeGrafter"/>
</dbReference>
<dbReference type="InterPro" id="IPR000843">
    <property type="entry name" value="HTH_LacI"/>
</dbReference>
<keyword evidence="2" id="KW-0238">DNA-binding</keyword>
<dbReference type="InterPro" id="IPR046335">
    <property type="entry name" value="LacI/GalR-like_sensor"/>
</dbReference>
<evidence type="ECO:0000259" key="4">
    <source>
        <dbReference type="PROSITE" id="PS50932"/>
    </source>
</evidence>
<dbReference type="PROSITE" id="PS50932">
    <property type="entry name" value="HTH_LACI_2"/>
    <property type="match status" value="1"/>
</dbReference>
<dbReference type="RefSeq" id="WP_063357887.1">
    <property type="nucleotide sequence ID" value="NZ_AQHB01000047.1"/>
</dbReference>
<feature type="domain" description="HTH lacI-type" evidence="4">
    <location>
        <begin position="3"/>
        <end position="57"/>
    </location>
</feature>
<dbReference type="CDD" id="cd01545">
    <property type="entry name" value="PBP1_SalR"/>
    <property type="match status" value="1"/>
</dbReference>
<evidence type="ECO:0000313" key="6">
    <source>
        <dbReference type="Proteomes" id="UP000076643"/>
    </source>
</evidence>
<dbReference type="EMBL" id="AUYB01000136">
    <property type="protein sequence ID" value="KZN31704.1"/>
    <property type="molecule type" value="Genomic_DNA"/>
</dbReference>
<dbReference type="PRINTS" id="PR00036">
    <property type="entry name" value="HTHLACI"/>
</dbReference>
<accession>A0A166V4H7</accession>
<protein>
    <submittedName>
        <fullName evidence="5">LacI family transcription regulator</fullName>
    </submittedName>
</protein>
<dbReference type="InterPro" id="IPR028082">
    <property type="entry name" value="Peripla_BP_I"/>
</dbReference>
<dbReference type="GeneID" id="57361612"/>
<dbReference type="PANTHER" id="PTHR30146">
    <property type="entry name" value="LACI-RELATED TRANSCRIPTIONAL REPRESSOR"/>
    <property type="match status" value="1"/>
</dbReference>
<dbReference type="SUPFAM" id="SSF53822">
    <property type="entry name" value="Periplasmic binding protein-like I"/>
    <property type="match status" value="1"/>
</dbReference>
<dbReference type="PATRIC" id="fig|1365250.3.peg.4446"/>
<dbReference type="SMART" id="SM00354">
    <property type="entry name" value="HTH_LACI"/>
    <property type="match status" value="1"/>
</dbReference>
<dbReference type="CDD" id="cd01392">
    <property type="entry name" value="HTH_LacI"/>
    <property type="match status" value="1"/>
</dbReference>
<reference evidence="5 6" key="1">
    <citation type="submission" date="2013-07" db="EMBL/GenBank/DDBJ databases">
        <title>Comparative Genomic and Metabolomic Analysis of Twelve Strains of Pseudoalteromonas luteoviolacea.</title>
        <authorList>
            <person name="Vynne N.G."/>
            <person name="Mansson M."/>
            <person name="Gram L."/>
        </authorList>
    </citation>
    <scope>NUCLEOTIDE SEQUENCE [LARGE SCALE GENOMIC DNA]</scope>
    <source>
        <strain evidence="5 6">DSM 6061</strain>
    </source>
</reference>
<dbReference type="PROSITE" id="PS00356">
    <property type="entry name" value="HTH_LACI_1"/>
    <property type="match status" value="1"/>
</dbReference>
<gene>
    <name evidence="5" type="ORF">N475_04415</name>
</gene>
<keyword evidence="6" id="KW-1185">Reference proteome</keyword>